<protein>
    <submittedName>
        <fullName evidence="1">Uncharacterized protein</fullName>
    </submittedName>
</protein>
<dbReference type="EMBL" id="VEVO01000020">
    <property type="protein sequence ID" value="KAF0024968.1"/>
    <property type="molecule type" value="Genomic_DNA"/>
</dbReference>
<dbReference type="Proteomes" id="UP000438429">
    <property type="component" value="Unassembled WGS sequence"/>
</dbReference>
<gene>
    <name evidence="1" type="ORF">F2P81_021849</name>
</gene>
<sequence length="128" mass="14327">MNNRCRMVSEYWLLHNLGTSTGIEELWLRKETRLFINSQRKISSQTFLSALRAQLLPTFIIAAMKVTLHLKFPTVKSVDPGSTETQHKPVSFLWDCALLNANSLAKSSGVLKSVGKRQAPVSGTIQLQ</sequence>
<accession>A0A6A4RYH2</accession>
<evidence type="ECO:0000313" key="2">
    <source>
        <dbReference type="Proteomes" id="UP000438429"/>
    </source>
</evidence>
<organism evidence="1 2">
    <name type="scientific">Scophthalmus maximus</name>
    <name type="common">Turbot</name>
    <name type="synonym">Psetta maxima</name>
    <dbReference type="NCBI Taxonomy" id="52904"/>
    <lineage>
        <taxon>Eukaryota</taxon>
        <taxon>Metazoa</taxon>
        <taxon>Chordata</taxon>
        <taxon>Craniata</taxon>
        <taxon>Vertebrata</taxon>
        <taxon>Euteleostomi</taxon>
        <taxon>Actinopterygii</taxon>
        <taxon>Neopterygii</taxon>
        <taxon>Teleostei</taxon>
        <taxon>Neoteleostei</taxon>
        <taxon>Acanthomorphata</taxon>
        <taxon>Carangaria</taxon>
        <taxon>Pleuronectiformes</taxon>
        <taxon>Pleuronectoidei</taxon>
        <taxon>Scophthalmidae</taxon>
        <taxon>Scophthalmus</taxon>
    </lineage>
</organism>
<reference evidence="1 2" key="1">
    <citation type="submission" date="2019-06" db="EMBL/GenBank/DDBJ databases">
        <title>Draft genomes of female and male turbot (Scophthalmus maximus).</title>
        <authorList>
            <person name="Xu H."/>
            <person name="Xu X.-W."/>
            <person name="Shao C."/>
            <person name="Chen S."/>
        </authorList>
    </citation>
    <scope>NUCLEOTIDE SEQUENCE [LARGE SCALE GENOMIC DNA]</scope>
    <source>
        <strain evidence="1">Ysfricsl-2016a</strain>
        <tissue evidence="1">Blood</tissue>
    </source>
</reference>
<dbReference type="AlphaFoldDB" id="A0A6A4RYH2"/>
<evidence type="ECO:0000313" key="1">
    <source>
        <dbReference type="EMBL" id="KAF0024968.1"/>
    </source>
</evidence>
<proteinExistence type="predicted"/>
<comment type="caution">
    <text evidence="1">The sequence shown here is derived from an EMBL/GenBank/DDBJ whole genome shotgun (WGS) entry which is preliminary data.</text>
</comment>
<name>A0A6A4RYH2_SCOMX</name>